<gene>
    <name evidence="1" type="ORF">D0Z68_04365</name>
    <name evidence="2" type="ORF">RJYHM_0666</name>
</gene>
<dbReference type="Proteomes" id="UP000217846">
    <property type="component" value="Chromosome"/>
</dbReference>
<evidence type="ECO:0000313" key="2">
    <source>
        <dbReference type="EMBL" id="BAW82892.1"/>
    </source>
</evidence>
<keyword evidence="4" id="KW-1185">Reference proteome</keyword>
<evidence type="ECO:0000313" key="4">
    <source>
        <dbReference type="Proteomes" id="UP000258667"/>
    </source>
</evidence>
<dbReference type="EMBL" id="AP017602">
    <property type="protein sequence ID" value="BAW82892.1"/>
    <property type="molecule type" value="Genomic_DNA"/>
</dbReference>
<dbReference type="EMBL" id="CP032049">
    <property type="protein sequence ID" value="AXU06629.1"/>
    <property type="molecule type" value="Genomic_DNA"/>
</dbReference>
<evidence type="ECO:0008006" key="5">
    <source>
        <dbReference type="Google" id="ProtNLM"/>
    </source>
</evidence>
<proteinExistence type="predicted"/>
<accession>A0AAD1FKZ8</accession>
<dbReference type="AlphaFoldDB" id="A0AAD1FKZ8"/>
<organism evidence="2 3">
    <name type="scientific">Rickettsia japonica</name>
    <dbReference type="NCBI Taxonomy" id="35790"/>
    <lineage>
        <taxon>Bacteria</taxon>
        <taxon>Pseudomonadati</taxon>
        <taxon>Pseudomonadota</taxon>
        <taxon>Alphaproteobacteria</taxon>
        <taxon>Rickettsiales</taxon>
        <taxon>Rickettsiaceae</taxon>
        <taxon>Rickettsieae</taxon>
        <taxon>Rickettsia</taxon>
        <taxon>spotted fever group</taxon>
    </lineage>
</organism>
<evidence type="ECO:0000313" key="3">
    <source>
        <dbReference type="Proteomes" id="UP000217846"/>
    </source>
</evidence>
<sequence>MEVFMVRTAPLKLIAVIDSKQMMLYDAQGVKITTNTPLKLSLDLEEHHHHREKRQSLYQNKSTPASLFEPHTSLKDIAHKEAARSVIKHLEKVTTADQAKYKELIIVAEPQMLGCVRQELKNALKKMITKEIAKDLVQHSVYAVERAVFS</sequence>
<evidence type="ECO:0000313" key="1">
    <source>
        <dbReference type="EMBL" id="AXU06629.1"/>
    </source>
</evidence>
<dbReference type="OMA" id="MEVFMVR"/>
<dbReference type="InterPro" id="IPR019291">
    <property type="entry name" value="Host_attachment_protein"/>
</dbReference>
<dbReference type="Proteomes" id="UP000258667">
    <property type="component" value="Chromosome"/>
</dbReference>
<reference evidence="1 4" key="2">
    <citation type="submission" date="2018-08" db="EMBL/GenBank/DDBJ databases">
        <title>Complete genomic DNA sequence of Rickettsia japonica in China.</title>
        <authorList>
            <person name="Lu Q."/>
            <person name="Li C."/>
        </authorList>
    </citation>
    <scope>NUCLEOTIDE SEQUENCE [LARGE SCALE GENOMIC DNA]</scope>
    <source>
        <strain evidence="1 4">LA4/2015</strain>
    </source>
</reference>
<reference evidence="2 3" key="1">
    <citation type="journal article" date="2017" name="Genome Biol. Evol.">
        <title>Extremely Low Genomic Diversity of Rickettsia japonica Distributed in Japan.</title>
        <authorList>
            <person name="Akter A."/>
            <person name="Ooka T."/>
            <person name="Gotoh Y."/>
            <person name="Yamamoto S."/>
            <person name="Fujita H."/>
            <person name="Terasoma F."/>
            <person name="Kida K."/>
            <person name="Taira M."/>
            <person name="Nakadouzono F."/>
            <person name="Gokuden M."/>
            <person name="Hirano M."/>
            <person name="Miyashiro M."/>
            <person name="Inari K."/>
            <person name="Shimazu Y."/>
            <person name="Tabara K."/>
            <person name="Toyoda A."/>
            <person name="Yoshimura D."/>
            <person name="Itoh T."/>
            <person name="Kitano T."/>
            <person name="Sato M.P."/>
            <person name="Katsura K."/>
            <person name="Mondal S.I."/>
            <person name="Ogura Y."/>
            <person name="Ando S."/>
            <person name="Hayashi T."/>
        </authorList>
    </citation>
    <scope>NUCLEOTIDE SEQUENCE [LARGE SCALE GENOMIC DNA]</scope>
    <source>
        <strain evidence="2 3">YH_M</strain>
    </source>
</reference>
<name>A0AAD1FKZ8_RICJA</name>
<protein>
    <recommendedName>
        <fullName evidence="5">AtsE-like protein</fullName>
    </recommendedName>
</protein>
<dbReference type="Pfam" id="PF10116">
    <property type="entry name" value="Host_attach"/>
    <property type="match status" value="1"/>
</dbReference>